<accession>A0A1E1MDP8</accession>
<gene>
    <name evidence="2" type="ORF">RSE6_07706</name>
</gene>
<reference evidence="3" key="1">
    <citation type="submission" date="2016-03" db="EMBL/GenBank/DDBJ databases">
        <authorList>
            <person name="Guldener U."/>
        </authorList>
    </citation>
    <scope>NUCLEOTIDE SEQUENCE [LARGE SCALE GENOMIC DNA]</scope>
</reference>
<proteinExistence type="predicted"/>
<evidence type="ECO:0000313" key="2">
    <source>
        <dbReference type="EMBL" id="CZT47174.1"/>
    </source>
</evidence>
<sequence>MSRELHGRSSYNQHTINIKSQDMQQIPPQRCRDLLDRAVPRPGFHSRAEGITP</sequence>
<dbReference type="Proteomes" id="UP000177625">
    <property type="component" value="Unassembled WGS sequence"/>
</dbReference>
<protein>
    <submittedName>
        <fullName evidence="2">Uncharacterized protein</fullName>
    </submittedName>
</protein>
<keyword evidence="3" id="KW-1185">Reference proteome</keyword>
<dbReference type="EMBL" id="FJVC01000279">
    <property type="protein sequence ID" value="CZT47174.1"/>
    <property type="molecule type" value="Genomic_DNA"/>
</dbReference>
<feature type="region of interest" description="Disordered" evidence="1">
    <location>
        <begin position="1"/>
        <end position="27"/>
    </location>
</feature>
<evidence type="ECO:0000256" key="1">
    <source>
        <dbReference type="SAM" id="MobiDB-lite"/>
    </source>
</evidence>
<dbReference type="AlphaFoldDB" id="A0A1E1MDP8"/>
<evidence type="ECO:0000313" key="3">
    <source>
        <dbReference type="Proteomes" id="UP000177625"/>
    </source>
</evidence>
<feature type="compositionally biased region" description="Polar residues" evidence="1">
    <location>
        <begin position="9"/>
        <end position="27"/>
    </location>
</feature>
<organism evidence="2 3">
    <name type="scientific">Rhynchosporium secalis</name>
    <name type="common">Barley scald fungus</name>
    <dbReference type="NCBI Taxonomy" id="38038"/>
    <lineage>
        <taxon>Eukaryota</taxon>
        <taxon>Fungi</taxon>
        <taxon>Dikarya</taxon>
        <taxon>Ascomycota</taxon>
        <taxon>Pezizomycotina</taxon>
        <taxon>Leotiomycetes</taxon>
        <taxon>Helotiales</taxon>
        <taxon>Ploettnerulaceae</taxon>
        <taxon>Rhynchosporium</taxon>
    </lineage>
</organism>
<name>A0A1E1MDP8_RHYSE</name>